<keyword evidence="5" id="KW-0064">Aspartyl protease</keyword>
<evidence type="ECO:0000313" key="9">
    <source>
        <dbReference type="Proteomes" id="UP000824264"/>
    </source>
</evidence>
<proteinExistence type="inferred from homology"/>
<dbReference type="PANTHER" id="PTHR30302">
    <property type="entry name" value="HYDROGENASE 1 MATURATION PROTEASE"/>
    <property type="match status" value="1"/>
</dbReference>
<comment type="similarity">
    <text evidence="1">Belongs to the peptidase A31 family.</text>
</comment>
<evidence type="ECO:0000256" key="6">
    <source>
        <dbReference type="ARBA" id="ARBA00022801"/>
    </source>
</evidence>
<dbReference type="EMBL" id="DXGI01000281">
    <property type="protein sequence ID" value="HIW78948.1"/>
    <property type="molecule type" value="Genomic_DNA"/>
</dbReference>
<gene>
    <name evidence="8" type="primary">hybD</name>
    <name evidence="8" type="ORF">H9874_07375</name>
</gene>
<dbReference type="Gene3D" id="3.40.50.1450">
    <property type="entry name" value="HybD-like"/>
    <property type="match status" value="1"/>
</dbReference>
<keyword evidence="6" id="KW-0378">Hydrolase</keyword>
<reference evidence="8" key="1">
    <citation type="journal article" date="2021" name="PeerJ">
        <title>Extensive microbial diversity within the chicken gut microbiome revealed by metagenomics and culture.</title>
        <authorList>
            <person name="Gilroy R."/>
            <person name="Ravi A."/>
            <person name="Getino M."/>
            <person name="Pursley I."/>
            <person name="Horton D.L."/>
            <person name="Alikhan N.F."/>
            <person name="Baker D."/>
            <person name="Gharbi K."/>
            <person name="Hall N."/>
            <person name="Watson M."/>
            <person name="Adriaenssens E.M."/>
            <person name="Foster-Nyarko E."/>
            <person name="Jarju S."/>
            <person name="Secka A."/>
            <person name="Antonio M."/>
            <person name="Oren A."/>
            <person name="Chaudhuri R.R."/>
            <person name="La Ragione R."/>
            <person name="Hildebrand F."/>
            <person name="Pallen M.J."/>
        </authorList>
    </citation>
    <scope>NUCLEOTIDE SEQUENCE</scope>
    <source>
        <strain evidence="8">ChiSxjej5B17-1746</strain>
    </source>
</reference>
<name>A0A9D1QZU8_9BACT</name>
<evidence type="ECO:0000313" key="8">
    <source>
        <dbReference type="EMBL" id="HIW78948.1"/>
    </source>
</evidence>
<reference evidence="8" key="2">
    <citation type="submission" date="2021-04" db="EMBL/GenBank/DDBJ databases">
        <authorList>
            <person name="Gilroy R."/>
        </authorList>
    </citation>
    <scope>NUCLEOTIDE SEQUENCE</scope>
    <source>
        <strain evidence="8">ChiSxjej5B17-1746</strain>
    </source>
</reference>
<feature type="binding site" evidence="7">
    <location>
        <position position="17"/>
    </location>
    <ligand>
        <name>Ni(2+)</name>
        <dbReference type="ChEBI" id="CHEBI:49786"/>
    </ligand>
</feature>
<evidence type="ECO:0000256" key="5">
    <source>
        <dbReference type="ARBA" id="ARBA00022750"/>
    </source>
</evidence>
<organism evidence="8 9">
    <name type="scientific">Candidatus Bilophila faecipullorum</name>
    <dbReference type="NCBI Taxonomy" id="2838482"/>
    <lineage>
        <taxon>Bacteria</taxon>
        <taxon>Pseudomonadati</taxon>
        <taxon>Thermodesulfobacteriota</taxon>
        <taxon>Desulfovibrionia</taxon>
        <taxon>Desulfovibrionales</taxon>
        <taxon>Desulfovibrionaceae</taxon>
        <taxon>Bilophila</taxon>
    </lineage>
</organism>
<evidence type="ECO:0000256" key="2">
    <source>
        <dbReference type="ARBA" id="ARBA00022596"/>
    </source>
</evidence>
<feature type="binding site" evidence="7">
    <location>
        <position position="63"/>
    </location>
    <ligand>
        <name>Ni(2+)</name>
        <dbReference type="ChEBI" id="CHEBI:49786"/>
    </ligand>
</feature>
<dbReference type="NCBIfam" id="TIGR00072">
    <property type="entry name" value="hydrog_prot"/>
    <property type="match status" value="1"/>
</dbReference>
<evidence type="ECO:0000256" key="3">
    <source>
        <dbReference type="ARBA" id="ARBA00022670"/>
    </source>
</evidence>
<dbReference type="CDD" id="cd06062">
    <property type="entry name" value="H2MP_MemB-H2up"/>
    <property type="match status" value="1"/>
</dbReference>
<dbReference type="GO" id="GO:0016485">
    <property type="term" value="P:protein processing"/>
    <property type="evidence" value="ECO:0007669"/>
    <property type="project" value="InterPro"/>
</dbReference>
<dbReference type="Proteomes" id="UP000824264">
    <property type="component" value="Unassembled WGS sequence"/>
</dbReference>
<dbReference type="FunFam" id="3.40.50.1450:FF:000002">
    <property type="entry name" value="Hydrogenase 1 maturation protease"/>
    <property type="match status" value="1"/>
</dbReference>
<keyword evidence="4 7" id="KW-0479">Metal-binding</keyword>
<dbReference type="NCBIfam" id="TIGR00140">
    <property type="entry name" value="hupD"/>
    <property type="match status" value="1"/>
</dbReference>
<dbReference type="AlphaFoldDB" id="A0A9D1QZU8"/>
<dbReference type="PANTHER" id="PTHR30302:SF9">
    <property type="entry name" value="HYDROGENASE 1 MATURATION PROTEASE"/>
    <property type="match status" value="1"/>
</dbReference>
<feature type="binding site" evidence="7">
    <location>
        <position position="94"/>
    </location>
    <ligand>
        <name>Ni(2+)</name>
        <dbReference type="ChEBI" id="CHEBI:49786"/>
    </ligand>
</feature>
<evidence type="ECO:0000256" key="4">
    <source>
        <dbReference type="ARBA" id="ARBA00022723"/>
    </source>
</evidence>
<accession>A0A9D1QZU8</accession>
<dbReference type="GO" id="GO:0008047">
    <property type="term" value="F:enzyme activator activity"/>
    <property type="evidence" value="ECO:0007669"/>
    <property type="project" value="InterPro"/>
</dbReference>
<sequence>MRRVVVLGLGNILYGDEGFGVRAAERLHTRYAFPDHVEIVDAGTQGYPLLAFVERADRLLLLDAVDFGLEPGSLVCKDSTEIPAYLSAHKVSMHQSSFSEVMALAALTDCLPEETRLLGVQPADLSYGHTLSRSAFAQLDTVVELALAQLGEWDAAPLPGRGGSAFHNQGISLERYAPLSL</sequence>
<evidence type="ECO:0000256" key="7">
    <source>
        <dbReference type="PIRSR" id="PIRSR604419-1"/>
    </source>
</evidence>
<evidence type="ECO:0000256" key="1">
    <source>
        <dbReference type="ARBA" id="ARBA00006814"/>
    </source>
</evidence>
<dbReference type="GO" id="GO:0004190">
    <property type="term" value="F:aspartic-type endopeptidase activity"/>
    <property type="evidence" value="ECO:0007669"/>
    <property type="project" value="UniProtKB-KW"/>
</dbReference>
<dbReference type="InterPro" id="IPR000671">
    <property type="entry name" value="Peptidase_A31"/>
</dbReference>
<dbReference type="PRINTS" id="PR00446">
    <property type="entry name" value="HYDRGNUPTAKE"/>
</dbReference>
<dbReference type="InterPro" id="IPR023430">
    <property type="entry name" value="Pept_HybD-like_dom_sf"/>
</dbReference>
<protein>
    <submittedName>
        <fullName evidence="8">HyaD/HybD family hydrogenase maturation endopeptidase</fullName>
    </submittedName>
</protein>
<keyword evidence="2 7" id="KW-0533">Nickel</keyword>
<dbReference type="InterPro" id="IPR004419">
    <property type="entry name" value="Pept_A31_hyd_express"/>
</dbReference>
<dbReference type="SUPFAM" id="SSF53163">
    <property type="entry name" value="HybD-like"/>
    <property type="match status" value="1"/>
</dbReference>
<dbReference type="GO" id="GO:0046872">
    <property type="term" value="F:metal ion binding"/>
    <property type="evidence" value="ECO:0007669"/>
    <property type="project" value="UniProtKB-KW"/>
</dbReference>
<keyword evidence="3" id="KW-0645">Protease</keyword>
<dbReference type="Pfam" id="PF01750">
    <property type="entry name" value="HycI"/>
    <property type="match status" value="1"/>
</dbReference>
<comment type="caution">
    <text evidence="8">The sequence shown here is derived from an EMBL/GenBank/DDBJ whole genome shotgun (WGS) entry which is preliminary data.</text>
</comment>